<accession>A0ABT3NCN9</accession>
<protein>
    <submittedName>
        <fullName evidence="1">Uncharacterized protein</fullName>
    </submittedName>
</protein>
<evidence type="ECO:0000313" key="2">
    <source>
        <dbReference type="Proteomes" id="UP001209681"/>
    </source>
</evidence>
<comment type="caution">
    <text evidence="1">The sequence shown here is derived from an EMBL/GenBank/DDBJ whole genome shotgun (WGS) entry which is preliminary data.</text>
</comment>
<reference evidence="1 2" key="1">
    <citation type="submission" date="2022-11" db="EMBL/GenBank/DDBJ databases">
        <title>Desulfobotulus tamanensis H1 sp. nov. - anaerobic, alkaliphilic, sulphate reducing bacterium isolated from terrestrial mud volcano.</title>
        <authorList>
            <person name="Frolova A."/>
            <person name="Merkel A.Y."/>
            <person name="Slobodkin A.I."/>
        </authorList>
    </citation>
    <scope>NUCLEOTIDE SEQUENCE [LARGE SCALE GENOMIC DNA]</scope>
    <source>
        <strain evidence="1 2">H1</strain>
    </source>
</reference>
<sequence length="52" mass="5966">MGLFAVRWPMAGCGSLRSRRLGYFFLVRTVARENVYGKKSGTRAKKLCFFCE</sequence>
<organism evidence="1 2">
    <name type="scientific">Desulfobotulus pelophilus</name>
    <dbReference type="NCBI Taxonomy" id="2823377"/>
    <lineage>
        <taxon>Bacteria</taxon>
        <taxon>Pseudomonadati</taxon>
        <taxon>Thermodesulfobacteriota</taxon>
        <taxon>Desulfobacteria</taxon>
        <taxon>Desulfobacterales</taxon>
        <taxon>Desulfobacteraceae</taxon>
        <taxon>Desulfobotulus</taxon>
    </lineage>
</organism>
<keyword evidence="2" id="KW-1185">Reference proteome</keyword>
<proteinExistence type="predicted"/>
<name>A0ABT3NCN9_9BACT</name>
<dbReference type="RefSeq" id="WP_265426164.1">
    <property type="nucleotide sequence ID" value="NZ_JAPFPW010000025.1"/>
</dbReference>
<evidence type="ECO:0000313" key="1">
    <source>
        <dbReference type="EMBL" id="MCW7755229.1"/>
    </source>
</evidence>
<gene>
    <name evidence="1" type="ORF">OOT00_14670</name>
</gene>
<dbReference type="Proteomes" id="UP001209681">
    <property type="component" value="Unassembled WGS sequence"/>
</dbReference>
<dbReference type="EMBL" id="JAPFPW010000025">
    <property type="protein sequence ID" value="MCW7755229.1"/>
    <property type="molecule type" value="Genomic_DNA"/>
</dbReference>